<comment type="caution">
    <text evidence="2">The sequence shown here is derived from an EMBL/GenBank/DDBJ whole genome shotgun (WGS) entry which is preliminary data.</text>
</comment>
<feature type="signal peptide" evidence="1">
    <location>
        <begin position="1"/>
        <end position="21"/>
    </location>
</feature>
<reference evidence="2" key="1">
    <citation type="submission" date="2013-08" db="EMBL/GenBank/DDBJ databases">
        <title>Gene expansion shapes genome architecture in the human pathogen Lichtheimia corymbifera: an evolutionary genomics analysis in the ancient terrestrial Mucorales (Mucoromycotina).</title>
        <authorList>
            <person name="Schwartze V.U."/>
            <person name="Winter S."/>
            <person name="Shelest E."/>
            <person name="Marcet-Houben M."/>
            <person name="Horn F."/>
            <person name="Wehner S."/>
            <person name="Hoffmann K."/>
            <person name="Riege K."/>
            <person name="Sammeth M."/>
            <person name="Nowrousian M."/>
            <person name="Valiante V."/>
            <person name="Linde J."/>
            <person name="Jacobsen I.D."/>
            <person name="Marz M."/>
            <person name="Brakhage A.A."/>
            <person name="Gabaldon T."/>
            <person name="Bocker S."/>
            <person name="Voigt K."/>
        </authorList>
    </citation>
    <scope>NUCLEOTIDE SEQUENCE [LARGE SCALE GENOMIC DNA]</scope>
    <source>
        <strain evidence="2">FSU 9682</strain>
    </source>
</reference>
<evidence type="ECO:0000313" key="3">
    <source>
        <dbReference type="Proteomes" id="UP000027586"/>
    </source>
</evidence>
<name>A0A068SDI0_9FUNG</name>
<protein>
    <submittedName>
        <fullName evidence="2">Uncharacterized protein</fullName>
    </submittedName>
</protein>
<keyword evidence="3" id="KW-1185">Reference proteome</keyword>
<dbReference type="AlphaFoldDB" id="A0A068SDI0"/>
<proteinExistence type="predicted"/>
<organism evidence="2 3">
    <name type="scientific">Lichtheimia corymbifera JMRC:FSU:9682</name>
    <dbReference type="NCBI Taxonomy" id="1263082"/>
    <lineage>
        <taxon>Eukaryota</taxon>
        <taxon>Fungi</taxon>
        <taxon>Fungi incertae sedis</taxon>
        <taxon>Mucoromycota</taxon>
        <taxon>Mucoromycotina</taxon>
        <taxon>Mucoromycetes</taxon>
        <taxon>Mucorales</taxon>
        <taxon>Lichtheimiaceae</taxon>
        <taxon>Lichtheimia</taxon>
    </lineage>
</organism>
<dbReference type="EMBL" id="CBTN010000068">
    <property type="protein sequence ID" value="CDH59326.1"/>
    <property type="molecule type" value="Genomic_DNA"/>
</dbReference>
<dbReference type="Proteomes" id="UP000027586">
    <property type="component" value="Unassembled WGS sequence"/>
</dbReference>
<evidence type="ECO:0000313" key="2">
    <source>
        <dbReference type="EMBL" id="CDH59326.1"/>
    </source>
</evidence>
<evidence type="ECO:0000256" key="1">
    <source>
        <dbReference type="SAM" id="SignalP"/>
    </source>
</evidence>
<feature type="chain" id="PRO_5001655779" evidence="1">
    <location>
        <begin position="22"/>
        <end position="77"/>
    </location>
</feature>
<dbReference type="VEuPathDB" id="FungiDB:LCOR_10149.1"/>
<keyword evidence="1" id="KW-0732">Signal</keyword>
<sequence length="77" mass="8756">MKAFFVGSILIAVAIINNVSAIEFLDDVTYNKYEDNCSKTPVEKCHTVGYCDIEYGKNIIDSYRILYTNNPFGFPFT</sequence>
<accession>A0A068SDI0</accession>
<gene>
    <name evidence="2" type="ORF">LCOR_10149.1</name>
</gene>